<keyword evidence="5 12" id="KW-0235">DNA replication</keyword>
<comment type="similarity">
    <text evidence="2 12">Belongs to the RecF family.</text>
</comment>
<keyword evidence="9 12" id="KW-0238">DNA-binding</keyword>
<keyword evidence="8 12" id="KW-0067">ATP-binding</keyword>
<evidence type="ECO:0000259" key="13">
    <source>
        <dbReference type="Pfam" id="PF02463"/>
    </source>
</evidence>
<dbReference type="PROSITE" id="PS00617">
    <property type="entry name" value="RECF_1"/>
    <property type="match status" value="1"/>
</dbReference>
<evidence type="ECO:0000256" key="10">
    <source>
        <dbReference type="ARBA" id="ARBA00023204"/>
    </source>
</evidence>
<dbReference type="Gene3D" id="1.20.1050.90">
    <property type="entry name" value="RecF/RecN/SMC, N-terminal domain"/>
    <property type="match status" value="1"/>
</dbReference>
<dbReference type="NCBIfam" id="TIGR00611">
    <property type="entry name" value="recf"/>
    <property type="match status" value="1"/>
</dbReference>
<evidence type="ECO:0000256" key="1">
    <source>
        <dbReference type="ARBA" id="ARBA00004496"/>
    </source>
</evidence>
<dbReference type="InterPro" id="IPR042174">
    <property type="entry name" value="RecF_2"/>
</dbReference>
<evidence type="ECO:0000256" key="7">
    <source>
        <dbReference type="ARBA" id="ARBA00022763"/>
    </source>
</evidence>
<evidence type="ECO:0000313" key="15">
    <source>
        <dbReference type="Proteomes" id="UP000295188"/>
    </source>
</evidence>
<evidence type="ECO:0000256" key="12">
    <source>
        <dbReference type="HAMAP-Rule" id="MF_00365"/>
    </source>
</evidence>
<keyword evidence="6 12" id="KW-0547">Nucleotide-binding</keyword>
<dbReference type="GO" id="GO:0006302">
    <property type="term" value="P:double-strand break repair"/>
    <property type="evidence" value="ECO:0007669"/>
    <property type="project" value="TreeGrafter"/>
</dbReference>
<dbReference type="Pfam" id="PF02463">
    <property type="entry name" value="SMC_N"/>
    <property type="match status" value="1"/>
</dbReference>
<dbReference type="EMBL" id="SMAA01000001">
    <property type="protein sequence ID" value="TCS81877.1"/>
    <property type="molecule type" value="Genomic_DNA"/>
</dbReference>
<feature type="domain" description="RecF/RecN/SMC N-terminal" evidence="13">
    <location>
        <begin position="3"/>
        <end position="362"/>
    </location>
</feature>
<dbReference type="GO" id="GO:0000731">
    <property type="term" value="P:DNA synthesis involved in DNA repair"/>
    <property type="evidence" value="ECO:0007669"/>
    <property type="project" value="TreeGrafter"/>
</dbReference>
<evidence type="ECO:0000256" key="8">
    <source>
        <dbReference type="ARBA" id="ARBA00022840"/>
    </source>
</evidence>
<dbReference type="PANTHER" id="PTHR32182">
    <property type="entry name" value="DNA REPLICATION AND REPAIR PROTEIN RECF"/>
    <property type="match status" value="1"/>
</dbReference>
<dbReference type="HAMAP" id="MF_00365">
    <property type="entry name" value="RecF"/>
    <property type="match status" value="1"/>
</dbReference>
<keyword evidence="11 12" id="KW-0742">SOS response</keyword>
<keyword evidence="10 12" id="KW-0234">DNA repair</keyword>
<proteinExistence type="inferred from homology"/>
<comment type="caution">
    <text evidence="14">The sequence shown here is derived from an EMBL/GenBank/DDBJ whole genome shotgun (WGS) entry which is preliminary data.</text>
</comment>
<keyword evidence="15" id="KW-1185">Reference proteome</keyword>
<dbReference type="InterPro" id="IPR003395">
    <property type="entry name" value="RecF/RecN/SMC_N"/>
</dbReference>
<dbReference type="RefSeq" id="WP_132546865.1">
    <property type="nucleotide sequence ID" value="NZ_SMAA01000001.1"/>
</dbReference>
<gene>
    <name evidence="12" type="primary">recF</name>
    <name evidence="14" type="ORF">EDC37_10148</name>
</gene>
<evidence type="ECO:0000256" key="3">
    <source>
        <dbReference type="ARBA" id="ARBA00020170"/>
    </source>
</evidence>
<accession>A0A4R3KF17</accession>
<keyword evidence="7 12" id="KW-0227">DNA damage</keyword>
<reference evidence="14 15" key="1">
    <citation type="submission" date="2019-03" db="EMBL/GenBank/DDBJ databases">
        <title>Genomic Encyclopedia of Type Strains, Phase IV (KMG-IV): sequencing the most valuable type-strain genomes for metagenomic binning, comparative biology and taxonomic classification.</title>
        <authorList>
            <person name="Goeker M."/>
        </authorList>
    </citation>
    <scope>NUCLEOTIDE SEQUENCE [LARGE SCALE GENOMIC DNA]</scope>
    <source>
        <strain evidence="14 15">DSM 20467</strain>
    </source>
</reference>
<comment type="function">
    <text evidence="12">The RecF protein is involved in DNA metabolism; it is required for DNA replication and normal SOS inducibility. RecF binds preferentially to single-stranded, linear DNA. It also seems to bind ATP.</text>
</comment>
<dbReference type="AlphaFoldDB" id="A0A4R3KF17"/>
<dbReference type="SUPFAM" id="SSF52540">
    <property type="entry name" value="P-loop containing nucleoside triphosphate hydrolases"/>
    <property type="match status" value="1"/>
</dbReference>
<dbReference type="GO" id="GO:0006260">
    <property type="term" value="P:DNA replication"/>
    <property type="evidence" value="ECO:0007669"/>
    <property type="project" value="UniProtKB-UniRule"/>
</dbReference>
<dbReference type="GO" id="GO:0009432">
    <property type="term" value="P:SOS response"/>
    <property type="evidence" value="ECO:0007669"/>
    <property type="project" value="UniProtKB-UniRule"/>
</dbReference>
<keyword evidence="4 12" id="KW-0963">Cytoplasm</keyword>
<evidence type="ECO:0000256" key="4">
    <source>
        <dbReference type="ARBA" id="ARBA00022490"/>
    </source>
</evidence>
<evidence type="ECO:0000256" key="6">
    <source>
        <dbReference type="ARBA" id="ARBA00022741"/>
    </source>
</evidence>
<dbReference type="GO" id="GO:0003697">
    <property type="term" value="F:single-stranded DNA binding"/>
    <property type="evidence" value="ECO:0007669"/>
    <property type="project" value="UniProtKB-UniRule"/>
</dbReference>
<feature type="binding site" evidence="12">
    <location>
        <begin position="30"/>
        <end position="37"/>
    </location>
    <ligand>
        <name>ATP</name>
        <dbReference type="ChEBI" id="CHEBI:30616"/>
    </ligand>
</feature>
<name>A0A4R3KF17_9FIRM</name>
<dbReference type="GO" id="GO:0005524">
    <property type="term" value="F:ATP binding"/>
    <property type="evidence" value="ECO:0007669"/>
    <property type="project" value="UniProtKB-UniRule"/>
</dbReference>
<dbReference type="InterPro" id="IPR018078">
    <property type="entry name" value="DNA-binding_RecF_CS"/>
</dbReference>
<dbReference type="CDD" id="cd03242">
    <property type="entry name" value="ABC_RecF"/>
    <property type="match status" value="1"/>
</dbReference>
<protein>
    <recommendedName>
        <fullName evidence="3 12">DNA replication and repair protein RecF</fullName>
    </recommendedName>
</protein>
<evidence type="ECO:0000256" key="2">
    <source>
        <dbReference type="ARBA" id="ARBA00008016"/>
    </source>
</evidence>
<evidence type="ECO:0000313" key="14">
    <source>
        <dbReference type="EMBL" id="TCS81877.1"/>
    </source>
</evidence>
<dbReference type="InterPro" id="IPR001238">
    <property type="entry name" value="DNA-binding_RecF"/>
</dbReference>
<dbReference type="Gene3D" id="3.40.50.300">
    <property type="entry name" value="P-loop containing nucleotide triphosphate hydrolases"/>
    <property type="match status" value="1"/>
</dbReference>
<organism evidence="14 15">
    <name type="scientific">Pectinatus cerevisiiphilus</name>
    <dbReference type="NCBI Taxonomy" id="86956"/>
    <lineage>
        <taxon>Bacteria</taxon>
        <taxon>Bacillati</taxon>
        <taxon>Bacillota</taxon>
        <taxon>Negativicutes</taxon>
        <taxon>Selenomonadales</taxon>
        <taxon>Selenomonadaceae</taxon>
        <taxon>Pectinatus</taxon>
    </lineage>
</organism>
<evidence type="ECO:0000256" key="5">
    <source>
        <dbReference type="ARBA" id="ARBA00022705"/>
    </source>
</evidence>
<dbReference type="GO" id="GO:0005737">
    <property type="term" value="C:cytoplasm"/>
    <property type="evidence" value="ECO:0007669"/>
    <property type="project" value="UniProtKB-SubCell"/>
</dbReference>
<dbReference type="PANTHER" id="PTHR32182:SF0">
    <property type="entry name" value="DNA REPLICATION AND REPAIR PROTEIN RECF"/>
    <property type="match status" value="1"/>
</dbReference>
<comment type="subcellular location">
    <subcellularLocation>
        <location evidence="1 12">Cytoplasm</location>
    </subcellularLocation>
</comment>
<evidence type="ECO:0000256" key="9">
    <source>
        <dbReference type="ARBA" id="ARBA00023125"/>
    </source>
</evidence>
<sequence>MNIKNMLLKNFRSYKGLQLEFSPSLNIFTGDNAQGKTNIIEAIYYAALGTSYRIKNDADLIAWQENEAVINIKFLRMDIENNVKFYLNKIKRRQIILNGENIRQRELPGNIKIVMFSPEDLLLVKGAPSLRRRFLNIELSQTDIFYYDNLVKYNKIVIQRNNLLKKIREKKQSINLLDVWDEQLFDVAVFIWKKRYEAVKKLSDFAAVMQKNISDNKEILTMNYKIHNIDLLNNDIADLKSLYKDKIRQNRMEDIRRGSTGIGPHHDDIELFINEINLKNFGSQGQQRTAVLALKLAELEYIKNTSGQYPILLLDDVMSELDEKRRKKMVLFFKDKKIQTFITATDISMFDDIKDARIYSVSLGHAEVIKC</sequence>
<evidence type="ECO:0000256" key="11">
    <source>
        <dbReference type="ARBA" id="ARBA00023236"/>
    </source>
</evidence>
<dbReference type="InterPro" id="IPR027417">
    <property type="entry name" value="P-loop_NTPase"/>
</dbReference>
<dbReference type="OrthoDB" id="9803889at2"/>
<dbReference type="Proteomes" id="UP000295188">
    <property type="component" value="Unassembled WGS sequence"/>
</dbReference>